<organism evidence="9 10">
    <name type="scientific">Haloterrigena alkaliphila</name>
    <dbReference type="NCBI Taxonomy" id="2816475"/>
    <lineage>
        <taxon>Archaea</taxon>
        <taxon>Methanobacteriati</taxon>
        <taxon>Methanobacteriota</taxon>
        <taxon>Stenosarchaea group</taxon>
        <taxon>Halobacteria</taxon>
        <taxon>Halobacteriales</taxon>
        <taxon>Natrialbaceae</taxon>
        <taxon>Haloterrigena</taxon>
    </lineage>
</organism>
<dbReference type="PANTHER" id="PTHR43549:SF2">
    <property type="entry name" value="MULTIDRUG RESISTANCE PROTEIN NORM-RELATED"/>
    <property type="match status" value="1"/>
</dbReference>
<dbReference type="AlphaFoldDB" id="A0A8A2VDT1"/>
<dbReference type="InterPro" id="IPR048279">
    <property type="entry name" value="MdtK-like"/>
</dbReference>
<name>A0A8A2VDT1_9EURY</name>
<keyword evidence="3" id="KW-1003">Cell membrane</keyword>
<gene>
    <name evidence="9" type="ORF">J0X25_13545</name>
</gene>
<evidence type="ECO:0000256" key="1">
    <source>
        <dbReference type="ARBA" id="ARBA00004651"/>
    </source>
</evidence>
<keyword evidence="10" id="KW-1185">Reference proteome</keyword>
<feature type="transmembrane region" description="Helical" evidence="8">
    <location>
        <begin position="431"/>
        <end position="452"/>
    </location>
</feature>
<protein>
    <submittedName>
        <fullName evidence="9">MATE family efflux transporter</fullName>
    </submittedName>
</protein>
<dbReference type="GeneID" id="63188348"/>
<evidence type="ECO:0000313" key="9">
    <source>
        <dbReference type="EMBL" id="QSW98415.1"/>
    </source>
</evidence>
<evidence type="ECO:0000256" key="5">
    <source>
        <dbReference type="ARBA" id="ARBA00022989"/>
    </source>
</evidence>
<feature type="transmembrane region" description="Helical" evidence="8">
    <location>
        <begin position="21"/>
        <end position="40"/>
    </location>
</feature>
<feature type="transmembrane region" description="Helical" evidence="8">
    <location>
        <begin position="176"/>
        <end position="197"/>
    </location>
</feature>
<reference evidence="9 10" key="1">
    <citation type="submission" date="2021-03" db="EMBL/GenBank/DDBJ databases">
        <title>Haloterrigena longa sp. nov. and Haloterrigena limicola sp. nov., extremely halophilic archaea isolated from a salt lake.</title>
        <authorList>
            <person name="Henglin C."/>
        </authorList>
    </citation>
    <scope>NUCLEOTIDE SEQUENCE [LARGE SCALE GENOMIC DNA]</scope>
    <source>
        <strain evidence="9 10">KZCA68</strain>
    </source>
</reference>
<evidence type="ECO:0000256" key="8">
    <source>
        <dbReference type="SAM" id="Phobius"/>
    </source>
</evidence>
<feature type="transmembrane region" description="Helical" evidence="8">
    <location>
        <begin position="326"/>
        <end position="347"/>
    </location>
</feature>
<feature type="transmembrane region" description="Helical" evidence="8">
    <location>
        <begin position="403"/>
        <end position="425"/>
    </location>
</feature>
<dbReference type="KEGG" id="hakz:J0X25_13545"/>
<dbReference type="Proteomes" id="UP000663203">
    <property type="component" value="Chromosome"/>
</dbReference>
<feature type="compositionally biased region" description="Acidic residues" evidence="7">
    <location>
        <begin position="476"/>
        <end position="485"/>
    </location>
</feature>
<keyword evidence="5 8" id="KW-1133">Transmembrane helix</keyword>
<dbReference type="GO" id="GO:0015297">
    <property type="term" value="F:antiporter activity"/>
    <property type="evidence" value="ECO:0007669"/>
    <property type="project" value="InterPro"/>
</dbReference>
<dbReference type="Pfam" id="PF01554">
    <property type="entry name" value="MatE"/>
    <property type="match status" value="2"/>
</dbReference>
<dbReference type="CDD" id="cd13142">
    <property type="entry name" value="MATE_like_12"/>
    <property type="match status" value="1"/>
</dbReference>
<feature type="transmembrane region" description="Helical" evidence="8">
    <location>
        <begin position="95"/>
        <end position="118"/>
    </location>
</feature>
<feature type="transmembrane region" description="Helical" evidence="8">
    <location>
        <begin position="264"/>
        <end position="285"/>
    </location>
</feature>
<feature type="transmembrane region" description="Helical" evidence="8">
    <location>
        <begin position="60"/>
        <end position="83"/>
    </location>
</feature>
<evidence type="ECO:0000256" key="7">
    <source>
        <dbReference type="SAM" id="MobiDB-lite"/>
    </source>
</evidence>
<evidence type="ECO:0000256" key="4">
    <source>
        <dbReference type="ARBA" id="ARBA00022692"/>
    </source>
</evidence>
<dbReference type="GO" id="GO:0042910">
    <property type="term" value="F:xenobiotic transmembrane transporter activity"/>
    <property type="evidence" value="ECO:0007669"/>
    <property type="project" value="InterPro"/>
</dbReference>
<evidence type="ECO:0000256" key="6">
    <source>
        <dbReference type="ARBA" id="ARBA00023136"/>
    </source>
</evidence>
<dbReference type="RefSeq" id="WP_207288024.1">
    <property type="nucleotide sequence ID" value="NZ_CP071462.1"/>
</dbReference>
<dbReference type="GO" id="GO:0005886">
    <property type="term" value="C:plasma membrane"/>
    <property type="evidence" value="ECO:0007669"/>
    <property type="project" value="UniProtKB-SubCell"/>
</dbReference>
<evidence type="ECO:0000256" key="3">
    <source>
        <dbReference type="ARBA" id="ARBA00022475"/>
    </source>
</evidence>
<keyword evidence="2" id="KW-0813">Transport</keyword>
<feature type="region of interest" description="Disordered" evidence="7">
    <location>
        <begin position="461"/>
        <end position="485"/>
    </location>
</feature>
<dbReference type="EMBL" id="CP071462">
    <property type="protein sequence ID" value="QSW98415.1"/>
    <property type="molecule type" value="Genomic_DNA"/>
</dbReference>
<accession>A0A8A2VDT1</accession>
<evidence type="ECO:0000256" key="2">
    <source>
        <dbReference type="ARBA" id="ARBA00022448"/>
    </source>
</evidence>
<dbReference type="InterPro" id="IPR052031">
    <property type="entry name" value="Membrane_Transporter-Flippase"/>
</dbReference>
<dbReference type="InterPro" id="IPR002528">
    <property type="entry name" value="MATE_fam"/>
</dbReference>
<sequence length="485" mass="50289">MVAGPQPDESSLTEGKLVRPMFKLAWPLVVIQLLQVTYNVGDTFWLGALSPDAVGAVSLAFPLLFLVIAVGGGFTTAGAILLAQHTGAESGEGGLIAGQTITFVSLVAVVLGIVGYFATDPMLAALPADAETQAAIFPLAADYLRIFFLGVPFVFGFFVFAALMRGYGNARAPMRVMVVSVLLNLVIDPLLIFGVGPLPRLEIAGAAVATVVSRGLATVIGFYLLYYGDVGPDIQAAHLRPRLKYVTKIVRLGVPTALEQSMTALALVAMTAMVVTFPPAVVAAYGLGNRLISLAFLPAMGMGQATDSIVGQNLGAGNADRAGKATWIAAGAIAGIMAAAGLLAALFPEPFVSVFVTADAAGKAETIAYGSTYLRIAAVGFVFMGAMQVVLGAFRGAGNTKTALAFAVLGLWIVRVPVTYYLLFVAEWGPMGIWTGVVVGDIVGAVAAVAWFTRGTWKGSLVDESSDEDSRAEPTEASDADSVAE</sequence>
<dbReference type="NCBIfam" id="TIGR00797">
    <property type="entry name" value="matE"/>
    <property type="match status" value="1"/>
</dbReference>
<feature type="transmembrane region" description="Helical" evidence="8">
    <location>
        <begin position="143"/>
        <end position="164"/>
    </location>
</feature>
<comment type="subcellular location">
    <subcellularLocation>
        <location evidence="1">Cell membrane</location>
        <topology evidence="1">Multi-pass membrane protein</topology>
    </subcellularLocation>
</comment>
<feature type="transmembrane region" description="Helical" evidence="8">
    <location>
        <begin position="203"/>
        <end position="226"/>
    </location>
</feature>
<evidence type="ECO:0000313" key="10">
    <source>
        <dbReference type="Proteomes" id="UP000663203"/>
    </source>
</evidence>
<dbReference type="PIRSF" id="PIRSF006603">
    <property type="entry name" value="DinF"/>
    <property type="match status" value="1"/>
</dbReference>
<keyword evidence="6 8" id="KW-0472">Membrane</keyword>
<keyword evidence="4 8" id="KW-0812">Transmembrane</keyword>
<proteinExistence type="predicted"/>
<feature type="transmembrane region" description="Helical" evidence="8">
    <location>
        <begin position="367"/>
        <end position="391"/>
    </location>
</feature>
<dbReference type="PANTHER" id="PTHR43549">
    <property type="entry name" value="MULTIDRUG RESISTANCE PROTEIN YPNP-RELATED"/>
    <property type="match status" value="1"/>
</dbReference>